<evidence type="ECO:0000256" key="1">
    <source>
        <dbReference type="SAM" id="MobiDB-lite"/>
    </source>
</evidence>
<dbReference type="OrthoDB" id="278669at2"/>
<feature type="region of interest" description="Disordered" evidence="1">
    <location>
        <begin position="120"/>
        <end position="148"/>
    </location>
</feature>
<sequence>MNPSFTPTASRTPRARTAGRRGSALLLAVIIVVLMTMMGAAYLQVARTDRRTSVDVDTRADVDNSSILRYIALELAGDVPVEVGATEPEPYDFPWTRSVAPASLPANDRWVVLDRFAPTTVPGPQPDFNSENNNQPARPPRADGNLNDAAGNLYAVSGPGDDTWLASTEPVFTGPNAGSWPHLTNLMGIYLDLQPGSLITDADGNIYPRQYLSTADDLNNSGDTGVDLGFMQTDLLAATGVNKGSRFADADGDGIADSRWTWAPLPSDGGLAYVMAVRIVDNSALVNLNAWTSPGLPNTDDGARWNWPGELSLELSTDALIARAGGGAGPHGFDGQVLTDGTARDMAGSNREQRYENWLTTTSTRGGNPGNLGDYETIGPYLEREATPAVAGGPENLGPITGDDESLPVRVEEVELRWKNGLDRSDDGIVPNAGTPLEDLRTALFRAGKPAAEADYADSGYTSLQAFFENEPRKQMTVVSGSSNAARRNLNTADLGEIASAFTGPLSYGGGTPRKPALFDAAGWEDYFASGDANADFNDAAEAFGNQFAALVEDFKDDDSHFTLVNNAYGMERVPVISEVWSQARYQATDVTADPGPPAEDLVDWTYQDHAVVIELVNPWPVPTVVTGVELVVGDESWGELDALLAKDVMDGHEIAVIRRPDALAGAAGPAQAPITAAGVDSDHAKTPAPDDFRISPAGPLEAFDITLVAEDNDGNEVPYQRLAVLSFPEEVLDERFATGGVTLGETRYRFARRVGTANGLNALAARSVDFSTEVPTPVPTGTVPPTNTVFVPAGNAPGDQFGTASKSVTSGATDVSGPLADLDNRVADVPDLDTAAAPGQEPWTIGDVGRLTRTGDILRLVFVGPRPTTGDVEPIAEAWIRSRLAAGSSSTALQLADRMIDLAGTEFVAAGADAPDSINFAASWLQRFTTDVPARTSLVPGRINLNTAPERVIASALPMPGAAERDAIAARVVAARENPSVLGATTNRSGRIGLSATGELAGDAGVFLNATTNNAQLADFNEAELEPLAGAWQNAGLDRGDPADDGYLQDREERDRLMNYLNQVASTRSDIFTAYVLVRAYPVADFSAAPVDEYRLLAVFDRSTVSGSNPLARLLGVVKLDDD</sequence>
<evidence type="ECO:0000313" key="4">
    <source>
        <dbReference type="Proteomes" id="UP000007881"/>
    </source>
</evidence>
<feature type="transmembrane region" description="Helical" evidence="2">
    <location>
        <begin position="24"/>
        <end position="43"/>
    </location>
</feature>
<feature type="region of interest" description="Disordered" evidence="1">
    <location>
        <begin position="330"/>
        <end position="354"/>
    </location>
</feature>
<dbReference type="KEGG" id="phm:PSMK_20280"/>
<keyword evidence="2" id="KW-1133">Transmembrane helix</keyword>
<dbReference type="STRING" id="1142394.PSMK_20280"/>
<dbReference type="HOGENOM" id="CLU_279901_0_0_0"/>
<keyword evidence="2" id="KW-0812">Transmembrane</keyword>
<accession>I0IFZ9</accession>
<name>I0IFZ9_PHYMF</name>
<protein>
    <submittedName>
        <fullName evidence="3">Uncharacterized protein</fullName>
    </submittedName>
</protein>
<gene>
    <name evidence="3" type="ordered locus">PSMK_20280</name>
</gene>
<evidence type="ECO:0000256" key="2">
    <source>
        <dbReference type="SAM" id="Phobius"/>
    </source>
</evidence>
<organism evidence="3 4">
    <name type="scientific">Phycisphaera mikurensis (strain NBRC 102666 / KCTC 22515 / FYK2301M01)</name>
    <dbReference type="NCBI Taxonomy" id="1142394"/>
    <lineage>
        <taxon>Bacteria</taxon>
        <taxon>Pseudomonadati</taxon>
        <taxon>Planctomycetota</taxon>
        <taxon>Phycisphaerae</taxon>
        <taxon>Phycisphaerales</taxon>
        <taxon>Phycisphaeraceae</taxon>
        <taxon>Phycisphaera</taxon>
    </lineage>
</organism>
<feature type="compositionally biased region" description="Polar residues" evidence="1">
    <location>
        <begin position="127"/>
        <end position="136"/>
    </location>
</feature>
<dbReference type="RefSeq" id="WP_014437405.1">
    <property type="nucleotide sequence ID" value="NC_017080.1"/>
</dbReference>
<proteinExistence type="predicted"/>
<keyword evidence="4" id="KW-1185">Reference proteome</keyword>
<dbReference type="AlphaFoldDB" id="I0IFZ9"/>
<evidence type="ECO:0000313" key="3">
    <source>
        <dbReference type="EMBL" id="BAM04187.1"/>
    </source>
</evidence>
<keyword evidence="2" id="KW-0472">Membrane</keyword>
<reference evidence="3 4" key="1">
    <citation type="submission" date="2012-02" db="EMBL/GenBank/DDBJ databases">
        <title>Complete genome sequence of Phycisphaera mikurensis NBRC 102666.</title>
        <authorList>
            <person name="Ankai A."/>
            <person name="Hosoyama A."/>
            <person name="Terui Y."/>
            <person name="Sekine M."/>
            <person name="Fukai R."/>
            <person name="Kato Y."/>
            <person name="Nakamura S."/>
            <person name="Yamada-Narita S."/>
            <person name="Kawakoshi A."/>
            <person name="Fukunaga Y."/>
            <person name="Yamazaki S."/>
            <person name="Fujita N."/>
        </authorList>
    </citation>
    <scope>NUCLEOTIDE SEQUENCE [LARGE SCALE GENOMIC DNA]</scope>
    <source>
        <strain evidence="4">NBRC 102666 / KCTC 22515 / FYK2301M01</strain>
    </source>
</reference>
<dbReference type="Proteomes" id="UP000007881">
    <property type="component" value="Chromosome"/>
</dbReference>
<dbReference type="EMBL" id="AP012338">
    <property type="protein sequence ID" value="BAM04187.1"/>
    <property type="molecule type" value="Genomic_DNA"/>
</dbReference>